<gene>
    <name evidence="1" type="ORF">HNQ93_000936</name>
</gene>
<dbReference type="Proteomes" id="UP000532746">
    <property type="component" value="Unassembled WGS sequence"/>
</dbReference>
<dbReference type="RefSeq" id="WP_183401732.1">
    <property type="nucleotide sequence ID" value="NZ_JACHGG010000001.1"/>
</dbReference>
<dbReference type="AlphaFoldDB" id="A0A7W9SYI6"/>
<evidence type="ECO:0000313" key="1">
    <source>
        <dbReference type="EMBL" id="MBB6058106.1"/>
    </source>
</evidence>
<proteinExistence type="predicted"/>
<keyword evidence="2" id="KW-1185">Reference proteome</keyword>
<protein>
    <recommendedName>
        <fullName evidence="3">DUF4241 domain-containing protein</fullName>
    </recommendedName>
</protein>
<evidence type="ECO:0008006" key="3">
    <source>
        <dbReference type="Google" id="ProtNLM"/>
    </source>
</evidence>
<name>A0A7W9SYI6_9BACT</name>
<dbReference type="Pfam" id="PF14025">
    <property type="entry name" value="DUF4241"/>
    <property type="match status" value="1"/>
</dbReference>
<reference evidence="1 2" key="1">
    <citation type="submission" date="2020-08" db="EMBL/GenBank/DDBJ databases">
        <title>Genomic Encyclopedia of Type Strains, Phase IV (KMG-IV): sequencing the most valuable type-strain genomes for metagenomic binning, comparative biology and taxonomic classification.</title>
        <authorList>
            <person name="Goeker M."/>
        </authorList>
    </citation>
    <scope>NUCLEOTIDE SEQUENCE [LARGE SCALE GENOMIC DNA]</scope>
    <source>
        <strain evidence="1 2">DSM 26718</strain>
    </source>
</reference>
<dbReference type="EMBL" id="JACHGG010000001">
    <property type="protein sequence ID" value="MBB6058106.1"/>
    <property type="molecule type" value="Genomic_DNA"/>
</dbReference>
<evidence type="ECO:0000313" key="2">
    <source>
        <dbReference type="Proteomes" id="UP000532746"/>
    </source>
</evidence>
<organism evidence="1 2">
    <name type="scientific">Hymenobacter luteus</name>
    <dbReference type="NCBI Taxonomy" id="1411122"/>
    <lineage>
        <taxon>Bacteria</taxon>
        <taxon>Pseudomonadati</taxon>
        <taxon>Bacteroidota</taxon>
        <taxon>Cytophagia</taxon>
        <taxon>Cytophagales</taxon>
        <taxon>Hymenobacteraceae</taxon>
        <taxon>Hymenobacter</taxon>
    </lineage>
</organism>
<sequence length="231" mass="25290">MPFATGYVLSPGRATVSQRPYAVQAEPAIFETSFFPDTQISQDSLQFTLYAHFLGNLPVPSGRIVAADPVSLHSQTQPFTTLFPRGRFPVELAMARFNGDERVAFARILFSAAPVVSWEPALLPGQKPLPLRSKEYYGYPVDGGMALFMDAASVEPLNRYLADPAASENLMITSFRLDAESPSPGFLYAMPPDTVAAFSTGFGDGSYATYVGLDAQRRPCRLLTDFQVISW</sequence>
<accession>A0A7W9SYI6</accession>
<dbReference type="InterPro" id="IPR025335">
    <property type="entry name" value="DUF4241"/>
</dbReference>
<comment type="caution">
    <text evidence="1">The sequence shown here is derived from an EMBL/GenBank/DDBJ whole genome shotgun (WGS) entry which is preliminary data.</text>
</comment>